<keyword evidence="3" id="KW-0813">Transport</keyword>
<dbReference type="Gene3D" id="2.40.40.20">
    <property type="match status" value="1"/>
</dbReference>
<evidence type="ECO:0000256" key="4">
    <source>
        <dbReference type="ARBA" id="ARBA00022593"/>
    </source>
</evidence>
<keyword evidence="6" id="KW-0378">Hydrolase</keyword>
<dbReference type="InterPro" id="IPR003959">
    <property type="entry name" value="ATPase_AAA_core"/>
</dbReference>
<dbReference type="CDD" id="cd00009">
    <property type="entry name" value="AAA"/>
    <property type="match status" value="1"/>
</dbReference>
<feature type="region of interest" description="Disordered" evidence="14">
    <location>
        <begin position="1093"/>
        <end position="1113"/>
    </location>
</feature>
<evidence type="ECO:0000256" key="12">
    <source>
        <dbReference type="ARBA" id="ARBA00048778"/>
    </source>
</evidence>
<dbReference type="SUPFAM" id="SSF52540">
    <property type="entry name" value="P-loop containing nucleoside triphosphate hydrolases"/>
    <property type="match status" value="2"/>
</dbReference>
<keyword evidence="5" id="KW-0547">Nucleotide-binding</keyword>
<dbReference type="OrthoDB" id="2187at2759"/>
<evidence type="ECO:0000256" key="14">
    <source>
        <dbReference type="SAM" id="MobiDB-lite"/>
    </source>
</evidence>
<dbReference type="InterPro" id="IPR003593">
    <property type="entry name" value="AAA+_ATPase"/>
</dbReference>
<comment type="similarity">
    <text evidence="2">Belongs to the AAA ATPase family.</text>
</comment>
<evidence type="ECO:0000313" key="16">
    <source>
        <dbReference type="EMBL" id="CDO51827.1"/>
    </source>
</evidence>
<proteinExistence type="inferred from homology"/>
<dbReference type="GO" id="GO:0005524">
    <property type="term" value="F:ATP binding"/>
    <property type="evidence" value="ECO:0007669"/>
    <property type="project" value="UniProtKB-KW"/>
</dbReference>
<reference evidence="16" key="1">
    <citation type="submission" date="2014-03" db="EMBL/GenBank/DDBJ databases">
        <authorList>
            <person name="Casaregola S."/>
        </authorList>
    </citation>
    <scope>NUCLEOTIDE SEQUENCE [LARGE SCALE GENOMIC DNA]</scope>
    <source>
        <strain evidence="16">CLIB 918</strain>
    </source>
</reference>
<dbReference type="PANTHER" id="PTHR23077">
    <property type="entry name" value="AAA-FAMILY ATPASE"/>
    <property type="match status" value="1"/>
</dbReference>
<keyword evidence="9" id="KW-0472">Membrane</keyword>
<comment type="catalytic activity">
    <reaction evidence="12">
        <text>ATP + H2O = ADP + phosphate + H(+)</text>
        <dbReference type="Rhea" id="RHEA:13065"/>
        <dbReference type="ChEBI" id="CHEBI:15377"/>
        <dbReference type="ChEBI" id="CHEBI:15378"/>
        <dbReference type="ChEBI" id="CHEBI:30616"/>
        <dbReference type="ChEBI" id="CHEBI:43474"/>
        <dbReference type="ChEBI" id="CHEBI:456216"/>
    </reaction>
    <physiologicalReaction direction="left-to-right" evidence="12">
        <dbReference type="Rhea" id="RHEA:13066"/>
    </physiologicalReaction>
</comment>
<keyword evidence="16" id="KW-0675">Receptor</keyword>
<evidence type="ECO:0000256" key="9">
    <source>
        <dbReference type="ARBA" id="ARBA00023136"/>
    </source>
</evidence>
<dbReference type="Pfam" id="PF09262">
    <property type="entry name" value="PEX-1N"/>
    <property type="match status" value="1"/>
</dbReference>
<keyword evidence="4" id="KW-0962">Peroxisome biogenesis</keyword>
<dbReference type="Gene3D" id="1.10.8.60">
    <property type="match status" value="2"/>
</dbReference>
<feature type="region of interest" description="Disordered" evidence="14">
    <location>
        <begin position="1030"/>
        <end position="1055"/>
    </location>
</feature>
<name>A0A0J9X4Z7_GEOCN</name>
<accession>A0A0J9X4Z7</accession>
<dbReference type="SUPFAM" id="SSF54585">
    <property type="entry name" value="Cdc48 domain 2-like"/>
    <property type="match status" value="1"/>
</dbReference>
<dbReference type="SMART" id="SM00382">
    <property type="entry name" value="AAA"/>
    <property type="match status" value="2"/>
</dbReference>
<dbReference type="InterPro" id="IPR009010">
    <property type="entry name" value="Asp_de-COase-like_dom_sf"/>
</dbReference>
<dbReference type="InterPro" id="IPR015342">
    <property type="entry name" value="PEX1-N_C-lobe"/>
</dbReference>
<feature type="domain" description="AAA+ ATPase" evidence="15">
    <location>
        <begin position="499"/>
        <end position="639"/>
    </location>
</feature>
<feature type="region of interest" description="Disordered" evidence="14">
    <location>
        <begin position="189"/>
        <end position="218"/>
    </location>
</feature>
<protein>
    <recommendedName>
        <fullName evidence="11">Peroxisomal ATPase PEX1</fullName>
    </recommendedName>
    <alternativeName>
        <fullName evidence="10">Peroxin-1</fullName>
    </alternativeName>
</protein>
<dbReference type="GO" id="GO:0005829">
    <property type="term" value="C:cytosol"/>
    <property type="evidence" value="ECO:0007669"/>
    <property type="project" value="TreeGrafter"/>
</dbReference>
<evidence type="ECO:0000256" key="1">
    <source>
        <dbReference type="ARBA" id="ARBA00004370"/>
    </source>
</evidence>
<dbReference type="GO" id="GO:0005778">
    <property type="term" value="C:peroxisomal membrane"/>
    <property type="evidence" value="ECO:0007669"/>
    <property type="project" value="TreeGrafter"/>
</dbReference>
<keyword evidence="7" id="KW-0067">ATP-binding</keyword>
<dbReference type="PROSITE" id="PS00674">
    <property type="entry name" value="AAA"/>
    <property type="match status" value="1"/>
</dbReference>
<dbReference type="InterPro" id="IPR027417">
    <property type="entry name" value="P-loop_NTPase"/>
</dbReference>
<comment type="subcellular location">
    <subcellularLocation>
        <location evidence="1">Membrane</location>
    </subcellularLocation>
</comment>
<dbReference type="InterPro" id="IPR050168">
    <property type="entry name" value="AAA_ATPase_domain"/>
</dbReference>
<gene>
    <name evidence="16" type="ORF">BN980_GECA02s01517g</name>
</gene>
<dbReference type="Proteomes" id="UP000242525">
    <property type="component" value="Unassembled WGS sequence"/>
</dbReference>
<dbReference type="Pfam" id="PF00004">
    <property type="entry name" value="AAA"/>
    <property type="match status" value="2"/>
</dbReference>
<dbReference type="PANTHER" id="PTHR23077:SF12">
    <property type="entry name" value="PEROXISOMAL ATPASE PEX1"/>
    <property type="match status" value="1"/>
</dbReference>
<dbReference type="Gene3D" id="3.40.50.300">
    <property type="entry name" value="P-loop containing nucleotide triphosphate hydrolases"/>
    <property type="match status" value="2"/>
</dbReference>
<dbReference type="InterPro" id="IPR003960">
    <property type="entry name" value="ATPase_AAA_CS"/>
</dbReference>
<dbReference type="SUPFAM" id="SSF50692">
    <property type="entry name" value="ADC-like"/>
    <property type="match status" value="1"/>
</dbReference>
<dbReference type="FunFam" id="3.40.50.300:FF:000149">
    <property type="entry name" value="Nuclear valosin-containing protein-like"/>
    <property type="match status" value="1"/>
</dbReference>
<evidence type="ECO:0000256" key="5">
    <source>
        <dbReference type="ARBA" id="ARBA00022741"/>
    </source>
</evidence>
<feature type="coiled-coil region" evidence="13">
    <location>
        <begin position="379"/>
        <end position="406"/>
    </location>
</feature>
<evidence type="ECO:0000256" key="11">
    <source>
        <dbReference type="ARBA" id="ARBA00034532"/>
    </source>
</evidence>
<sequence>MSTHTAEVVLTPLRSGLINVPASVSNLLFSSNINVQNVVFELSWSNSRFSSSPNKKAFVGWTGMSTQSSHTNESTLEIDPAFAQSLELENKKKVSIKVHVNAPVAHTVHLEPVSSSDWEIVELHAQFLEGRMLNQVRAVSTLHDILVYPSPTAVAKLKVLKIEPPLPEDSPQFARLDNNTEVVIAPKLRKKTKSDRRATSVAKSAGGSSSRRKRAAEPAGPTILLRGIALPHVRYDDIPATHQYEIYVSPESVFLLQQAKHVNVSVIKPKGLQKDSSKQQQADPGFAVDDSSGNTIVASTKIVAKLVEYSDSLPDFVGLSYSLAEALGVQQSVGNIIRIEVAQKPLINPPSTLLIHKFSTTSTPASESSSSLKLGKSQSKAAVEKLQSQEQEKANLVNSIKAKLKETGILLGPITNKMILPPLPGLLDQGALIELKKTEGWMLCDGNVQLEIDSTLIRPESSIGPTLESLISPEETTEKNVVGIDKILNSINSTIRAGNSFGGLLYGSRGSGKTAVLESIKKGLHDDCIYSLWVSCGHKSEDPLQAVKEELNKIFLQASWYSPSVVFLDDLDKLIPAEVEHADSTRTKQLAEVFQQLASSIMESRPVTILASCQAQESINSHLITSHIFEETFHLKSPDKDVRHAILLEAVAKLNMSLDDFDILEIAGSTEGYQPGDLWTLVERAKHQVIIRTVENFSESLNGECGIIQQVDFETALKDFVPSSLRGVKLQKSSVSWKEIGGLKETKKVLLETLEWPTRYAPIFSKCPLRLRSGLLLYGYPGCGKTLLASAVASESGLNFISIKGPEILNKYIGASEQSVRELFERAQAAKPCILFFDEFDSIAPKRGHDSTGVTDRVVNQMLTQMDGAEGLDGVYVLAATSRPDLIDSALLRPGRLDKSLICDMPNLEDRMDILQAVQGTMKISPEVDLLQDVAMKTEGYSGADLQAVLYNAYLDAIHDVVDLDESKEEDDTDQAQAGIDNDEVDFFQVELSNKQKSVTSNRSKLAERAKMSKKLEALLHHDFVNASTAAAGENDTTTNNDLTEASGGNDNNNQVLIRPHHIIKSLEDTQPSISYKERVKLQGIYDKFVSGRSGDMPDGTASNEIGGRTTLM</sequence>
<dbReference type="STRING" id="1173061.A0A0J9X4Z7"/>
<evidence type="ECO:0000256" key="3">
    <source>
        <dbReference type="ARBA" id="ARBA00022448"/>
    </source>
</evidence>
<organism evidence="16 17">
    <name type="scientific">Geotrichum candidum</name>
    <name type="common">Oospora lactis</name>
    <name type="synonym">Dipodascus geotrichum</name>
    <dbReference type="NCBI Taxonomy" id="1173061"/>
    <lineage>
        <taxon>Eukaryota</taxon>
        <taxon>Fungi</taxon>
        <taxon>Dikarya</taxon>
        <taxon>Ascomycota</taxon>
        <taxon>Saccharomycotina</taxon>
        <taxon>Dipodascomycetes</taxon>
        <taxon>Dipodascales</taxon>
        <taxon>Dipodascaceae</taxon>
        <taxon>Geotrichum</taxon>
    </lineage>
</organism>
<feature type="domain" description="AAA+ ATPase" evidence="15">
    <location>
        <begin position="771"/>
        <end position="906"/>
    </location>
</feature>
<evidence type="ECO:0000256" key="10">
    <source>
        <dbReference type="ARBA" id="ARBA00032509"/>
    </source>
</evidence>
<keyword evidence="8" id="KW-0653">Protein transport</keyword>
<dbReference type="CDD" id="cd19526">
    <property type="entry name" value="RecA-like_PEX1_r2"/>
    <property type="match status" value="1"/>
</dbReference>
<evidence type="ECO:0000256" key="13">
    <source>
        <dbReference type="SAM" id="Coils"/>
    </source>
</evidence>
<evidence type="ECO:0000256" key="2">
    <source>
        <dbReference type="ARBA" id="ARBA00006914"/>
    </source>
</evidence>
<dbReference type="GO" id="GO:0016558">
    <property type="term" value="P:protein import into peroxisome matrix"/>
    <property type="evidence" value="ECO:0007669"/>
    <property type="project" value="TreeGrafter"/>
</dbReference>
<dbReference type="AlphaFoldDB" id="A0A0J9X4Z7"/>
<feature type="compositionally biased region" description="Polar residues" evidence="14">
    <location>
        <begin position="1043"/>
        <end position="1055"/>
    </location>
</feature>
<dbReference type="InterPro" id="IPR041569">
    <property type="entry name" value="AAA_lid_3"/>
</dbReference>
<dbReference type="GO" id="GO:0016887">
    <property type="term" value="F:ATP hydrolysis activity"/>
    <property type="evidence" value="ECO:0007669"/>
    <property type="project" value="InterPro"/>
</dbReference>
<keyword evidence="13" id="KW-0175">Coiled coil</keyword>
<evidence type="ECO:0000256" key="8">
    <source>
        <dbReference type="ARBA" id="ARBA00022927"/>
    </source>
</evidence>
<evidence type="ECO:0000256" key="6">
    <source>
        <dbReference type="ARBA" id="ARBA00022801"/>
    </source>
</evidence>
<dbReference type="Pfam" id="PF17862">
    <property type="entry name" value="AAA_lid_3"/>
    <property type="match status" value="1"/>
</dbReference>
<comment type="caution">
    <text evidence="16">The sequence shown here is derived from an EMBL/GenBank/DDBJ whole genome shotgun (WGS) entry which is preliminary data.</text>
</comment>
<keyword evidence="17" id="KW-1185">Reference proteome</keyword>
<dbReference type="InterPro" id="IPR029067">
    <property type="entry name" value="CDC48_domain_2-like_sf"/>
</dbReference>
<evidence type="ECO:0000256" key="7">
    <source>
        <dbReference type="ARBA" id="ARBA00022840"/>
    </source>
</evidence>
<evidence type="ECO:0000313" key="17">
    <source>
        <dbReference type="Proteomes" id="UP000242525"/>
    </source>
</evidence>
<evidence type="ECO:0000259" key="15">
    <source>
        <dbReference type="SMART" id="SM00382"/>
    </source>
</evidence>
<dbReference type="Gene3D" id="3.10.330.10">
    <property type="match status" value="1"/>
</dbReference>
<dbReference type="EMBL" id="CCBN010000002">
    <property type="protein sequence ID" value="CDO51827.1"/>
    <property type="molecule type" value="Genomic_DNA"/>
</dbReference>